<dbReference type="PANTHER" id="PTHR33491">
    <property type="entry name" value="OSJNBA0016N04.9 PROTEIN"/>
    <property type="match status" value="1"/>
</dbReference>
<gene>
    <name evidence="8" type="primary">BnaC08g19770D</name>
    <name evidence="8" type="ORF">GSBRNA2T00055048001</name>
</gene>
<name>A0A078H850_BRANA</name>
<dbReference type="Gramene" id="CDY33677">
    <property type="protein sequence ID" value="CDY33677"/>
    <property type="gene ID" value="GSBRNA2T00055048001"/>
</dbReference>
<dbReference type="InterPro" id="IPR025287">
    <property type="entry name" value="WAK_GUB"/>
</dbReference>
<organism evidence="8 9">
    <name type="scientific">Brassica napus</name>
    <name type="common">Rape</name>
    <dbReference type="NCBI Taxonomy" id="3708"/>
    <lineage>
        <taxon>Eukaryota</taxon>
        <taxon>Viridiplantae</taxon>
        <taxon>Streptophyta</taxon>
        <taxon>Embryophyta</taxon>
        <taxon>Tracheophyta</taxon>
        <taxon>Spermatophyta</taxon>
        <taxon>Magnoliopsida</taxon>
        <taxon>eudicotyledons</taxon>
        <taxon>Gunneridae</taxon>
        <taxon>Pentapetalae</taxon>
        <taxon>rosids</taxon>
        <taxon>malvids</taxon>
        <taxon>Brassicales</taxon>
        <taxon>Brassicaceae</taxon>
        <taxon>Brassiceae</taxon>
        <taxon>Brassica</taxon>
    </lineage>
</organism>
<keyword evidence="3 6" id="KW-0732">Signal</keyword>
<proteinExistence type="predicted"/>
<evidence type="ECO:0000256" key="4">
    <source>
        <dbReference type="ARBA" id="ARBA00022989"/>
    </source>
</evidence>
<evidence type="ECO:0000256" key="6">
    <source>
        <dbReference type="SAM" id="SignalP"/>
    </source>
</evidence>
<evidence type="ECO:0000256" key="2">
    <source>
        <dbReference type="ARBA" id="ARBA00022692"/>
    </source>
</evidence>
<protein>
    <submittedName>
        <fullName evidence="8">BnaC08g19770D protein</fullName>
    </submittedName>
</protein>
<evidence type="ECO:0000313" key="8">
    <source>
        <dbReference type="EMBL" id="CDY33677.1"/>
    </source>
</evidence>
<dbReference type="EMBL" id="LK032319">
    <property type="protein sequence ID" value="CDY33677.1"/>
    <property type="molecule type" value="Genomic_DNA"/>
</dbReference>
<evidence type="ECO:0000259" key="7">
    <source>
        <dbReference type="Pfam" id="PF13947"/>
    </source>
</evidence>
<keyword evidence="9" id="KW-1185">Reference proteome</keyword>
<dbReference type="GO" id="GO:0030247">
    <property type="term" value="F:polysaccharide binding"/>
    <property type="evidence" value="ECO:0007669"/>
    <property type="project" value="InterPro"/>
</dbReference>
<dbReference type="AlphaFoldDB" id="A0A078H850"/>
<comment type="subcellular location">
    <subcellularLocation>
        <location evidence="1">Membrane</location>
        <topology evidence="1">Single-pass membrane protein</topology>
    </subcellularLocation>
</comment>
<sequence length="90" mass="10308">MKKVQSLILVAIFFYMAYTEPVNRTPRKGCQTRCGNVTVEYPFGTSPGCYYADDPDFRLTCNETDQKLLLEYRTVNQIVGLVIGLVWFSI</sequence>
<evidence type="ECO:0000313" key="9">
    <source>
        <dbReference type="Proteomes" id="UP000028999"/>
    </source>
</evidence>
<dbReference type="PaxDb" id="3708-A0A078H850"/>
<reference evidence="8 9" key="1">
    <citation type="journal article" date="2014" name="Science">
        <title>Plant genetics. Early allopolyploid evolution in the post-Neolithic Brassica napus oilseed genome.</title>
        <authorList>
            <person name="Chalhoub B."/>
            <person name="Denoeud F."/>
            <person name="Liu S."/>
            <person name="Parkin I.A."/>
            <person name="Tang H."/>
            <person name="Wang X."/>
            <person name="Chiquet J."/>
            <person name="Belcram H."/>
            <person name="Tong C."/>
            <person name="Samans B."/>
            <person name="Correa M."/>
            <person name="Da Silva C."/>
            <person name="Just J."/>
            <person name="Falentin C."/>
            <person name="Koh C.S."/>
            <person name="Le Clainche I."/>
            <person name="Bernard M."/>
            <person name="Bento P."/>
            <person name="Noel B."/>
            <person name="Labadie K."/>
            <person name="Alberti A."/>
            <person name="Charles M."/>
            <person name="Arnaud D."/>
            <person name="Guo H."/>
            <person name="Daviaud C."/>
            <person name="Alamery S."/>
            <person name="Jabbari K."/>
            <person name="Zhao M."/>
            <person name="Edger P.P."/>
            <person name="Chelaifa H."/>
            <person name="Tack D."/>
            <person name="Lassalle G."/>
            <person name="Mestiri I."/>
            <person name="Schnel N."/>
            <person name="Le Paslier M.C."/>
            <person name="Fan G."/>
            <person name="Renault V."/>
            <person name="Bayer P.E."/>
            <person name="Golicz A.A."/>
            <person name="Manoli S."/>
            <person name="Lee T.H."/>
            <person name="Thi V.H."/>
            <person name="Chalabi S."/>
            <person name="Hu Q."/>
            <person name="Fan C."/>
            <person name="Tollenaere R."/>
            <person name="Lu Y."/>
            <person name="Battail C."/>
            <person name="Shen J."/>
            <person name="Sidebottom C.H."/>
            <person name="Wang X."/>
            <person name="Canaguier A."/>
            <person name="Chauveau A."/>
            <person name="Berard A."/>
            <person name="Deniot G."/>
            <person name="Guan M."/>
            <person name="Liu Z."/>
            <person name="Sun F."/>
            <person name="Lim Y.P."/>
            <person name="Lyons E."/>
            <person name="Town C.D."/>
            <person name="Bancroft I."/>
            <person name="Wang X."/>
            <person name="Meng J."/>
            <person name="Ma J."/>
            <person name="Pires J.C."/>
            <person name="King G.J."/>
            <person name="Brunel D."/>
            <person name="Delourme R."/>
            <person name="Renard M."/>
            <person name="Aury J.M."/>
            <person name="Adams K.L."/>
            <person name="Batley J."/>
            <person name="Snowdon R.J."/>
            <person name="Tost J."/>
            <person name="Edwards D."/>
            <person name="Zhou Y."/>
            <person name="Hua W."/>
            <person name="Sharpe A.G."/>
            <person name="Paterson A.H."/>
            <person name="Guan C."/>
            <person name="Wincker P."/>
        </authorList>
    </citation>
    <scope>NUCLEOTIDE SEQUENCE [LARGE SCALE GENOMIC DNA]</scope>
    <source>
        <strain evidence="9">cv. Darmor-bzh</strain>
    </source>
</reference>
<dbReference type="GO" id="GO:0016020">
    <property type="term" value="C:membrane"/>
    <property type="evidence" value="ECO:0007669"/>
    <property type="project" value="UniProtKB-SubCell"/>
</dbReference>
<keyword evidence="4" id="KW-1133">Transmembrane helix</keyword>
<feature type="domain" description="Wall-associated receptor kinase galacturonan-binding" evidence="7">
    <location>
        <begin position="30"/>
        <end position="71"/>
    </location>
</feature>
<feature type="chain" id="PRO_5001736830" evidence="6">
    <location>
        <begin position="20"/>
        <end position="90"/>
    </location>
</feature>
<accession>A0A078H850</accession>
<evidence type="ECO:0000256" key="5">
    <source>
        <dbReference type="ARBA" id="ARBA00023136"/>
    </source>
</evidence>
<feature type="signal peptide" evidence="6">
    <location>
        <begin position="1"/>
        <end position="19"/>
    </location>
</feature>
<keyword evidence="2" id="KW-0812">Transmembrane</keyword>
<dbReference type="Pfam" id="PF13947">
    <property type="entry name" value="GUB_WAK_bind"/>
    <property type="match status" value="1"/>
</dbReference>
<keyword evidence="5" id="KW-0472">Membrane</keyword>
<dbReference type="Proteomes" id="UP000028999">
    <property type="component" value="Unassembled WGS sequence"/>
</dbReference>
<evidence type="ECO:0000256" key="3">
    <source>
        <dbReference type="ARBA" id="ARBA00022729"/>
    </source>
</evidence>
<evidence type="ECO:0000256" key="1">
    <source>
        <dbReference type="ARBA" id="ARBA00004167"/>
    </source>
</evidence>